<keyword evidence="2" id="KW-1185">Reference proteome</keyword>
<evidence type="ECO:0000313" key="2">
    <source>
        <dbReference type="Proteomes" id="UP000092444"/>
    </source>
</evidence>
<dbReference type="VEuPathDB" id="VectorBase:GMOY002947"/>
<dbReference type="AlphaFoldDB" id="A0A1B0FGS1"/>
<dbReference type="EnsemblMetazoa" id="GMOY002947-RA">
    <property type="protein sequence ID" value="GMOY002947-PA"/>
    <property type="gene ID" value="GMOY002947"/>
</dbReference>
<accession>A0A1B0FGS1</accession>
<organism evidence="1 2">
    <name type="scientific">Glossina morsitans morsitans</name>
    <name type="common">Savannah tsetse fly</name>
    <dbReference type="NCBI Taxonomy" id="37546"/>
    <lineage>
        <taxon>Eukaryota</taxon>
        <taxon>Metazoa</taxon>
        <taxon>Ecdysozoa</taxon>
        <taxon>Arthropoda</taxon>
        <taxon>Hexapoda</taxon>
        <taxon>Insecta</taxon>
        <taxon>Pterygota</taxon>
        <taxon>Neoptera</taxon>
        <taxon>Endopterygota</taxon>
        <taxon>Diptera</taxon>
        <taxon>Brachycera</taxon>
        <taxon>Muscomorpha</taxon>
        <taxon>Hippoboscoidea</taxon>
        <taxon>Glossinidae</taxon>
        <taxon>Glossina</taxon>
    </lineage>
</organism>
<proteinExistence type="predicted"/>
<sequence length="77" mass="9284">MLPALRCYLAKNKLHIQFHSRAVAYDHLLQRRHLRHHPRECCSDIKTQNIRRYKNALILHRVNGQISCFPKRKLPYP</sequence>
<name>A0A1B0FGS1_GLOMM</name>
<dbReference type="Proteomes" id="UP000092444">
    <property type="component" value="Unassembled WGS sequence"/>
</dbReference>
<dbReference type="EMBL" id="CCAG010015047">
    <property type="status" value="NOT_ANNOTATED_CDS"/>
    <property type="molecule type" value="Genomic_DNA"/>
</dbReference>
<protein>
    <submittedName>
        <fullName evidence="1">Uncharacterized protein</fullName>
    </submittedName>
</protein>
<reference evidence="1" key="1">
    <citation type="submission" date="2020-05" db="UniProtKB">
        <authorList>
            <consortium name="EnsemblMetazoa"/>
        </authorList>
    </citation>
    <scope>IDENTIFICATION</scope>
    <source>
        <strain evidence="1">Yale</strain>
    </source>
</reference>
<evidence type="ECO:0000313" key="1">
    <source>
        <dbReference type="EnsemblMetazoa" id="GMOY002947-PA"/>
    </source>
</evidence>